<evidence type="ECO:0000313" key="1">
    <source>
        <dbReference type="EMBL" id="KAJ7736332.1"/>
    </source>
</evidence>
<accession>A0AAD7I782</accession>
<proteinExistence type="predicted"/>
<evidence type="ECO:0000313" key="2">
    <source>
        <dbReference type="Proteomes" id="UP001215280"/>
    </source>
</evidence>
<dbReference type="AlphaFoldDB" id="A0AAD7I782"/>
<protein>
    <submittedName>
        <fullName evidence="1">Uncharacterized protein</fullName>
    </submittedName>
</protein>
<dbReference type="Proteomes" id="UP001215280">
    <property type="component" value="Unassembled WGS sequence"/>
</dbReference>
<gene>
    <name evidence="1" type="ORF">DFH07DRAFT_966847</name>
</gene>
<dbReference type="EMBL" id="JARJLG010000149">
    <property type="protein sequence ID" value="KAJ7736332.1"/>
    <property type="molecule type" value="Genomic_DNA"/>
</dbReference>
<keyword evidence="2" id="KW-1185">Reference proteome</keyword>
<reference evidence="1" key="1">
    <citation type="submission" date="2023-03" db="EMBL/GenBank/DDBJ databases">
        <title>Massive genome expansion in bonnet fungi (Mycena s.s.) driven by repeated elements and novel gene families across ecological guilds.</title>
        <authorList>
            <consortium name="Lawrence Berkeley National Laboratory"/>
            <person name="Harder C.B."/>
            <person name="Miyauchi S."/>
            <person name="Viragh M."/>
            <person name="Kuo A."/>
            <person name="Thoen E."/>
            <person name="Andreopoulos B."/>
            <person name="Lu D."/>
            <person name="Skrede I."/>
            <person name="Drula E."/>
            <person name="Henrissat B."/>
            <person name="Morin E."/>
            <person name="Kohler A."/>
            <person name="Barry K."/>
            <person name="LaButti K."/>
            <person name="Morin E."/>
            <person name="Salamov A."/>
            <person name="Lipzen A."/>
            <person name="Mereny Z."/>
            <person name="Hegedus B."/>
            <person name="Baldrian P."/>
            <person name="Stursova M."/>
            <person name="Weitz H."/>
            <person name="Taylor A."/>
            <person name="Grigoriev I.V."/>
            <person name="Nagy L.G."/>
            <person name="Martin F."/>
            <person name="Kauserud H."/>
        </authorList>
    </citation>
    <scope>NUCLEOTIDE SEQUENCE</scope>
    <source>
        <strain evidence="1">CBHHK188m</strain>
    </source>
</reference>
<comment type="caution">
    <text evidence="1">The sequence shown here is derived from an EMBL/GenBank/DDBJ whole genome shotgun (WGS) entry which is preliminary data.</text>
</comment>
<sequence length="116" mass="12757">MVTNHFALTEALLPLLKATANESGADVRIVTVASSTHARVQPTTFSTKEAFNKDYGESVYGRLNTYGKGPPSSIEKYRVTYLVPMGAVTVPSSFAQDERLQRELYETTEKILAELA</sequence>
<organism evidence="1 2">
    <name type="scientific">Mycena maculata</name>
    <dbReference type="NCBI Taxonomy" id="230809"/>
    <lineage>
        <taxon>Eukaryota</taxon>
        <taxon>Fungi</taxon>
        <taxon>Dikarya</taxon>
        <taxon>Basidiomycota</taxon>
        <taxon>Agaricomycotina</taxon>
        <taxon>Agaricomycetes</taxon>
        <taxon>Agaricomycetidae</taxon>
        <taxon>Agaricales</taxon>
        <taxon>Marasmiineae</taxon>
        <taxon>Mycenaceae</taxon>
        <taxon>Mycena</taxon>
    </lineage>
</organism>
<name>A0AAD7I782_9AGAR</name>